<dbReference type="RefSeq" id="XP_062644345.1">
    <property type="nucleotide sequence ID" value="XM_062786002.1"/>
</dbReference>
<comment type="caution">
    <text evidence="1">The sequence shown here is derived from an EMBL/GenBank/DDBJ whole genome shotgun (WGS) entry which is preliminary data.</text>
</comment>
<dbReference type="EMBL" id="MU853238">
    <property type="protein sequence ID" value="KAK4120574.1"/>
    <property type="molecule type" value="Genomic_DNA"/>
</dbReference>
<organism evidence="1 2">
    <name type="scientific">Parathielavia appendiculata</name>
    <dbReference type="NCBI Taxonomy" id="2587402"/>
    <lineage>
        <taxon>Eukaryota</taxon>
        <taxon>Fungi</taxon>
        <taxon>Dikarya</taxon>
        <taxon>Ascomycota</taxon>
        <taxon>Pezizomycotina</taxon>
        <taxon>Sordariomycetes</taxon>
        <taxon>Sordariomycetidae</taxon>
        <taxon>Sordariales</taxon>
        <taxon>Chaetomiaceae</taxon>
        <taxon>Parathielavia</taxon>
    </lineage>
</organism>
<evidence type="ECO:0000313" key="2">
    <source>
        <dbReference type="Proteomes" id="UP001302602"/>
    </source>
</evidence>
<evidence type="ECO:0000313" key="1">
    <source>
        <dbReference type="EMBL" id="KAK4120574.1"/>
    </source>
</evidence>
<accession>A0AAN6TTV0</accession>
<sequence>MPAWPARHILRCRVLSDRAATPSLTAAGTETCLSDWPGRRARPSYSDNRFSPGARRSFSTMWWTSNGLLSCPDNSKPYHARSTGPLRRYIYARPSSGRQSTQNASHKPFPSGWVPWLRPLANQQDGGLHISDSSTFSLGLDAPLGPDVWNAVVSLLGLPSEGFESATATKSRRMMPTRGHWAV</sequence>
<name>A0AAN6TTV0_9PEZI</name>
<dbReference type="AlphaFoldDB" id="A0AAN6TTV0"/>
<gene>
    <name evidence="1" type="ORF">N657DRAFT_157920</name>
</gene>
<proteinExistence type="predicted"/>
<keyword evidence="2" id="KW-1185">Reference proteome</keyword>
<reference evidence="1" key="2">
    <citation type="submission" date="2023-05" db="EMBL/GenBank/DDBJ databases">
        <authorList>
            <consortium name="Lawrence Berkeley National Laboratory"/>
            <person name="Steindorff A."/>
            <person name="Hensen N."/>
            <person name="Bonometti L."/>
            <person name="Westerberg I."/>
            <person name="Brannstrom I.O."/>
            <person name="Guillou S."/>
            <person name="Cros-Aarteil S."/>
            <person name="Calhoun S."/>
            <person name="Haridas S."/>
            <person name="Kuo A."/>
            <person name="Mondo S."/>
            <person name="Pangilinan J."/>
            <person name="Riley R."/>
            <person name="Labutti K."/>
            <person name="Andreopoulos B."/>
            <person name="Lipzen A."/>
            <person name="Chen C."/>
            <person name="Yanf M."/>
            <person name="Daum C."/>
            <person name="Ng V."/>
            <person name="Clum A."/>
            <person name="Ohm R."/>
            <person name="Martin F."/>
            <person name="Silar P."/>
            <person name="Natvig D."/>
            <person name="Lalanne C."/>
            <person name="Gautier V."/>
            <person name="Ament-Velasquez S.L."/>
            <person name="Kruys A."/>
            <person name="Hutchinson M.I."/>
            <person name="Powell A.J."/>
            <person name="Barry K."/>
            <person name="Miller A.N."/>
            <person name="Grigoriev I.V."/>
            <person name="Debuchy R."/>
            <person name="Gladieux P."/>
            <person name="Thoren M.H."/>
            <person name="Johannesson H."/>
        </authorList>
    </citation>
    <scope>NUCLEOTIDE SEQUENCE</scope>
    <source>
        <strain evidence="1">CBS 731.68</strain>
    </source>
</reference>
<protein>
    <submittedName>
        <fullName evidence="1">Uncharacterized protein</fullName>
    </submittedName>
</protein>
<reference evidence="1" key="1">
    <citation type="journal article" date="2023" name="Mol. Phylogenet. Evol.">
        <title>Genome-scale phylogeny and comparative genomics of the fungal order Sordariales.</title>
        <authorList>
            <person name="Hensen N."/>
            <person name="Bonometti L."/>
            <person name="Westerberg I."/>
            <person name="Brannstrom I.O."/>
            <person name="Guillou S."/>
            <person name="Cros-Aarteil S."/>
            <person name="Calhoun S."/>
            <person name="Haridas S."/>
            <person name="Kuo A."/>
            <person name="Mondo S."/>
            <person name="Pangilinan J."/>
            <person name="Riley R."/>
            <person name="LaButti K."/>
            <person name="Andreopoulos B."/>
            <person name="Lipzen A."/>
            <person name="Chen C."/>
            <person name="Yan M."/>
            <person name="Daum C."/>
            <person name="Ng V."/>
            <person name="Clum A."/>
            <person name="Steindorff A."/>
            <person name="Ohm R.A."/>
            <person name="Martin F."/>
            <person name="Silar P."/>
            <person name="Natvig D.O."/>
            <person name="Lalanne C."/>
            <person name="Gautier V."/>
            <person name="Ament-Velasquez S.L."/>
            <person name="Kruys A."/>
            <person name="Hutchinson M.I."/>
            <person name="Powell A.J."/>
            <person name="Barry K."/>
            <person name="Miller A.N."/>
            <person name="Grigoriev I.V."/>
            <person name="Debuchy R."/>
            <person name="Gladieux P."/>
            <person name="Hiltunen Thoren M."/>
            <person name="Johannesson H."/>
        </authorList>
    </citation>
    <scope>NUCLEOTIDE SEQUENCE</scope>
    <source>
        <strain evidence="1">CBS 731.68</strain>
    </source>
</reference>
<dbReference type="Proteomes" id="UP001302602">
    <property type="component" value="Unassembled WGS sequence"/>
</dbReference>
<dbReference type="GeneID" id="87822768"/>